<organism evidence="2 3">
    <name type="scientific">Salinicola endophyticus</name>
    <dbReference type="NCBI Taxonomy" id="1949083"/>
    <lineage>
        <taxon>Bacteria</taxon>
        <taxon>Pseudomonadati</taxon>
        <taxon>Pseudomonadota</taxon>
        <taxon>Gammaproteobacteria</taxon>
        <taxon>Oceanospirillales</taxon>
        <taxon>Halomonadaceae</taxon>
        <taxon>Salinicola</taxon>
    </lineage>
</organism>
<name>A0ABY8FJF5_9GAMM</name>
<dbReference type="Pfam" id="PF14411">
    <property type="entry name" value="LHH"/>
    <property type="match status" value="1"/>
</dbReference>
<keyword evidence="3" id="KW-1185">Reference proteome</keyword>
<evidence type="ECO:0000313" key="2">
    <source>
        <dbReference type="EMBL" id="WFF42946.1"/>
    </source>
</evidence>
<sequence length="50" mass="5687">MAPIESDGKTANLHHLTQKQKGAMAEMTQIFHQKSHGVIHINSSRIPFRY</sequence>
<dbReference type="Proteomes" id="UP001321526">
    <property type="component" value="Chromosome"/>
</dbReference>
<accession>A0ABY8FJF5</accession>
<dbReference type="EMBL" id="CP035631">
    <property type="protein sequence ID" value="WFF42946.1"/>
    <property type="molecule type" value="Genomic_DNA"/>
</dbReference>
<proteinExistence type="predicted"/>
<evidence type="ECO:0000259" key="1">
    <source>
        <dbReference type="Pfam" id="PF14411"/>
    </source>
</evidence>
<gene>
    <name evidence="2" type="ORF">EVC62_16400</name>
</gene>
<dbReference type="RefSeq" id="WP_110689205.1">
    <property type="nucleotide sequence ID" value="NZ_CP035631.1"/>
</dbReference>
<reference evidence="2 3" key="1">
    <citation type="submission" date="2019-01" db="EMBL/GenBank/DDBJ databases">
        <title>Genome sequence of Salinicola endophyticus REST5.</title>
        <authorList>
            <person name="Nascimento F.X."/>
        </authorList>
    </citation>
    <scope>NUCLEOTIDE SEQUENCE [LARGE SCALE GENOMIC DNA]</scope>
    <source>
        <strain evidence="2 3">REST5</strain>
    </source>
</reference>
<feature type="domain" description="LHH" evidence="1">
    <location>
        <begin position="2"/>
        <end position="44"/>
    </location>
</feature>
<evidence type="ECO:0000313" key="3">
    <source>
        <dbReference type="Proteomes" id="UP001321526"/>
    </source>
</evidence>
<dbReference type="InterPro" id="IPR026834">
    <property type="entry name" value="LHH"/>
</dbReference>
<protein>
    <recommendedName>
        <fullName evidence="1">LHH domain-containing protein</fullName>
    </recommendedName>
</protein>